<keyword evidence="1 2" id="KW-0430">Lectin</keyword>
<dbReference type="InterPro" id="IPR013320">
    <property type="entry name" value="ConA-like_dom_sf"/>
</dbReference>
<dbReference type="InterPro" id="IPR001079">
    <property type="entry name" value="Galectin_CRD"/>
</dbReference>
<evidence type="ECO:0000259" key="3">
    <source>
        <dbReference type="PROSITE" id="PS51304"/>
    </source>
</evidence>
<evidence type="ECO:0000313" key="4">
    <source>
        <dbReference type="EMBL" id="ABV60341.1"/>
    </source>
</evidence>
<dbReference type="Gene3D" id="2.60.120.200">
    <property type="match status" value="1"/>
</dbReference>
<feature type="domain" description="Galectin" evidence="3">
    <location>
        <begin position="2"/>
        <end position="134"/>
    </location>
</feature>
<dbReference type="SMART" id="SM00908">
    <property type="entry name" value="Gal-bind_lectin"/>
    <property type="match status" value="1"/>
</dbReference>
<protein>
    <recommendedName>
        <fullName evidence="2">Galectin</fullName>
    </recommendedName>
</protein>
<dbReference type="EMBL" id="EU124623">
    <property type="protein sequence ID" value="ABV60341.1"/>
    <property type="molecule type" value="mRNA"/>
</dbReference>
<sequence length="152" mass="17241">MLSLAIPKAISYDDEIIMEAGSTPAAKKFSVNFVIDDDNIPLHVRTEFGASSNDDRIILNHKIGGTWQKEFTEKLSWTRPGQQFLIPFLINNNSIIIYENDSFMSSFAHKMDITQVRTVQLWDDFAKLDSVAFKYTKRSKAKRSTDCATAKA</sequence>
<name>A8CWE9_LUTLO</name>
<evidence type="ECO:0000256" key="1">
    <source>
        <dbReference type="ARBA" id="ARBA00022734"/>
    </source>
</evidence>
<dbReference type="SUPFAM" id="SSF49899">
    <property type="entry name" value="Concanavalin A-like lectins/glucanases"/>
    <property type="match status" value="1"/>
</dbReference>
<reference evidence="4" key="1">
    <citation type="journal article" date="2008" name="BMC Genomics">
        <title>The midgut transcriptome of Lutzomyia longipalpis: comparative analysis of cDNA libraries from sugar-fed, blood-fed, post-digested and Leishmania infantum chagasi-infected sand flies.</title>
        <authorList>
            <person name="Jochim R.C."/>
            <person name="Teixeira C.R."/>
            <person name="Laughinghouse A."/>
            <person name="Mu J."/>
            <person name="Oliveira F."/>
            <person name="Gomes R.B."/>
            <person name="Elnaiem D.E."/>
            <person name="Valenzuela J.G."/>
        </authorList>
    </citation>
    <scope>NUCLEOTIDE SEQUENCE</scope>
    <source>
        <tissue evidence="4">Midgut</tissue>
    </source>
</reference>
<dbReference type="VEuPathDB" id="VectorBase:LLONM1_004848"/>
<gene>
    <name evidence="4" type="primary">Galec</name>
</gene>
<dbReference type="PANTHER" id="PTHR11346">
    <property type="entry name" value="GALECTIN"/>
    <property type="match status" value="1"/>
</dbReference>
<accession>A8CWE9</accession>
<dbReference type="GO" id="GO:0030246">
    <property type="term" value="F:carbohydrate binding"/>
    <property type="evidence" value="ECO:0007669"/>
    <property type="project" value="UniProtKB-UniRule"/>
</dbReference>
<dbReference type="Pfam" id="PF00337">
    <property type="entry name" value="Gal-bind_lectin"/>
    <property type="match status" value="1"/>
</dbReference>
<dbReference type="InterPro" id="IPR044156">
    <property type="entry name" value="Galectin-like"/>
</dbReference>
<dbReference type="PANTHER" id="PTHR11346:SF147">
    <property type="entry name" value="GALECTIN"/>
    <property type="match status" value="1"/>
</dbReference>
<dbReference type="VEuPathDB" id="VectorBase:LLOJ009549"/>
<proteinExistence type="evidence at transcript level"/>
<dbReference type="SMART" id="SM00276">
    <property type="entry name" value="GLECT"/>
    <property type="match status" value="1"/>
</dbReference>
<dbReference type="AlphaFoldDB" id="A8CWE9"/>
<dbReference type="PROSITE" id="PS51304">
    <property type="entry name" value="GALECTIN"/>
    <property type="match status" value="1"/>
</dbReference>
<organism evidence="4">
    <name type="scientific">Lutzomyia longipalpis</name>
    <name type="common">Sand fly</name>
    <dbReference type="NCBI Taxonomy" id="7200"/>
    <lineage>
        <taxon>Eukaryota</taxon>
        <taxon>Metazoa</taxon>
        <taxon>Ecdysozoa</taxon>
        <taxon>Arthropoda</taxon>
        <taxon>Hexapoda</taxon>
        <taxon>Insecta</taxon>
        <taxon>Pterygota</taxon>
        <taxon>Neoptera</taxon>
        <taxon>Endopterygota</taxon>
        <taxon>Diptera</taxon>
        <taxon>Nematocera</taxon>
        <taxon>Psychodoidea</taxon>
        <taxon>Psychodidae</taxon>
        <taxon>Lutzomyia</taxon>
        <taxon>Lutzomyia</taxon>
    </lineage>
</organism>
<evidence type="ECO:0000256" key="2">
    <source>
        <dbReference type="RuleBase" id="RU102079"/>
    </source>
</evidence>